<dbReference type="InterPro" id="IPR011009">
    <property type="entry name" value="Kinase-like_dom_sf"/>
</dbReference>
<protein>
    <recommendedName>
        <fullName evidence="7">Protein kinase domain-containing protein</fullName>
    </recommendedName>
</protein>
<proteinExistence type="predicted"/>
<keyword evidence="5" id="KW-0067">ATP-binding</keyword>
<dbReference type="eggNOG" id="KOG0032">
    <property type="taxonomic scope" value="Eukaryota"/>
</dbReference>
<dbReference type="InterPro" id="IPR000719">
    <property type="entry name" value="Prot_kinase_dom"/>
</dbReference>
<dbReference type="PROSITE" id="PS50011">
    <property type="entry name" value="PROTEIN_KINASE_DOM"/>
    <property type="match status" value="1"/>
</dbReference>
<feature type="transmembrane region" description="Helical" evidence="6">
    <location>
        <begin position="205"/>
        <end position="227"/>
    </location>
</feature>
<name>H3GR39_PHYRM</name>
<keyword evidence="9" id="KW-1185">Reference proteome</keyword>
<dbReference type="AlphaFoldDB" id="H3GR39"/>
<evidence type="ECO:0000313" key="9">
    <source>
        <dbReference type="Proteomes" id="UP000005238"/>
    </source>
</evidence>
<evidence type="ECO:0000256" key="1">
    <source>
        <dbReference type="ARBA" id="ARBA00022527"/>
    </source>
</evidence>
<sequence>MPVIHDRYRVVRELSTTLYGWVYSCEDIDSPPTASDASVVIKQVSLDRMTNFVQTHPSNGHIPDNPIVERDVGDLVRAAGGHPNLVQYKNSFVEHQTLYLVMEHCADGDLHNYLSTRRQRTMSCMNALSVLLQVASGLVFLHEHGIAHRDISLENIMLHHGRCKLGDFGLATRSQRTGGRHVGKKYYMAPEIVAGGKYDPKAADVWSLGIVLFIMLTGSPLVSLASTSVTSFCMFKRAGIVTVLQSWGVAASMSPSALRLLSGMLEVSPTKRLTINQVLEHNAFNECLNTGVSTT</sequence>
<evidence type="ECO:0000256" key="6">
    <source>
        <dbReference type="SAM" id="Phobius"/>
    </source>
</evidence>
<dbReference type="OMA" id="RELFYWD"/>
<organism evidence="8 9">
    <name type="scientific">Phytophthora ramorum</name>
    <name type="common">Sudden oak death agent</name>
    <dbReference type="NCBI Taxonomy" id="164328"/>
    <lineage>
        <taxon>Eukaryota</taxon>
        <taxon>Sar</taxon>
        <taxon>Stramenopiles</taxon>
        <taxon>Oomycota</taxon>
        <taxon>Peronosporomycetes</taxon>
        <taxon>Peronosporales</taxon>
        <taxon>Peronosporaceae</taxon>
        <taxon>Phytophthora</taxon>
    </lineage>
</organism>
<dbReference type="Gene3D" id="1.10.510.10">
    <property type="entry name" value="Transferase(Phosphotransferase) domain 1"/>
    <property type="match status" value="1"/>
</dbReference>
<dbReference type="HOGENOM" id="CLU_000288_63_14_1"/>
<keyword evidence="4" id="KW-0418">Kinase</keyword>
<evidence type="ECO:0000259" key="7">
    <source>
        <dbReference type="PROSITE" id="PS50011"/>
    </source>
</evidence>
<feature type="transmembrane region" description="Helical" evidence="6">
    <location>
        <begin position="124"/>
        <end position="142"/>
    </location>
</feature>
<keyword evidence="6" id="KW-0472">Membrane</keyword>
<dbReference type="GO" id="GO:0004674">
    <property type="term" value="F:protein serine/threonine kinase activity"/>
    <property type="evidence" value="ECO:0007669"/>
    <property type="project" value="UniProtKB-KW"/>
</dbReference>
<reference evidence="9" key="1">
    <citation type="journal article" date="2006" name="Science">
        <title>Phytophthora genome sequences uncover evolutionary origins and mechanisms of pathogenesis.</title>
        <authorList>
            <person name="Tyler B.M."/>
            <person name="Tripathy S."/>
            <person name="Zhang X."/>
            <person name="Dehal P."/>
            <person name="Jiang R.H."/>
            <person name="Aerts A."/>
            <person name="Arredondo F.D."/>
            <person name="Baxter L."/>
            <person name="Bensasson D."/>
            <person name="Beynon J.L."/>
            <person name="Chapman J."/>
            <person name="Damasceno C.M."/>
            <person name="Dorrance A.E."/>
            <person name="Dou D."/>
            <person name="Dickerman A.W."/>
            <person name="Dubchak I.L."/>
            <person name="Garbelotto M."/>
            <person name="Gijzen M."/>
            <person name="Gordon S.G."/>
            <person name="Govers F."/>
            <person name="Grunwald N.J."/>
            <person name="Huang W."/>
            <person name="Ivors K.L."/>
            <person name="Jones R.W."/>
            <person name="Kamoun S."/>
            <person name="Krampis K."/>
            <person name="Lamour K.H."/>
            <person name="Lee M.K."/>
            <person name="McDonald W.H."/>
            <person name="Medina M."/>
            <person name="Meijer H.J."/>
            <person name="Nordberg E.K."/>
            <person name="Maclean D.J."/>
            <person name="Ospina-Giraldo M.D."/>
            <person name="Morris P.F."/>
            <person name="Phuntumart V."/>
            <person name="Putnam N.H."/>
            <person name="Rash S."/>
            <person name="Rose J.K."/>
            <person name="Sakihama Y."/>
            <person name="Salamov A.A."/>
            <person name="Savidor A."/>
            <person name="Scheuring C.F."/>
            <person name="Smith B.M."/>
            <person name="Sobral B.W."/>
            <person name="Terry A."/>
            <person name="Torto-Alalibo T.A."/>
            <person name="Win J."/>
            <person name="Xu Z."/>
            <person name="Zhang H."/>
            <person name="Grigoriev I.V."/>
            <person name="Rokhsar D.S."/>
            <person name="Boore J.L."/>
        </authorList>
    </citation>
    <scope>NUCLEOTIDE SEQUENCE [LARGE SCALE GENOMIC DNA]</scope>
    <source>
        <strain evidence="9">Pr102</strain>
    </source>
</reference>
<dbReference type="STRING" id="164328.H3GR39"/>
<evidence type="ECO:0000256" key="3">
    <source>
        <dbReference type="ARBA" id="ARBA00022741"/>
    </source>
</evidence>
<keyword evidence="2" id="KW-0808">Transferase</keyword>
<dbReference type="Proteomes" id="UP000005238">
    <property type="component" value="Unassembled WGS sequence"/>
</dbReference>
<dbReference type="PANTHER" id="PTHR24345">
    <property type="entry name" value="SERINE/THREONINE-PROTEIN KINASE PLK"/>
    <property type="match status" value="1"/>
</dbReference>
<dbReference type="PANTHER" id="PTHR24345:SF91">
    <property type="entry name" value="SERINE_THREONINE-PROTEIN KINASE PLK4"/>
    <property type="match status" value="1"/>
</dbReference>
<dbReference type="VEuPathDB" id="FungiDB:KRP22_2368"/>
<dbReference type="EnsemblProtists" id="Phyra79320">
    <property type="protein sequence ID" value="Phyra79320"/>
    <property type="gene ID" value="Phyra79320"/>
</dbReference>
<keyword evidence="6" id="KW-1133">Transmembrane helix</keyword>
<dbReference type="VEuPathDB" id="FungiDB:KRP23_4191"/>
<dbReference type="GO" id="GO:0005634">
    <property type="term" value="C:nucleus"/>
    <property type="evidence" value="ECO:0000318"/>
    <property type="project" value="GO_Central"/>
</dbReference>
<keyword evidence="6" id="KW-0812">Transmembrane</keyword>
<dbReference type="EMBL" id="DS566036">
    <property type="status" value="NOT_ANNOTATED_CDS"/>
    <property type="molecule type" value="Genomic_DNA"/>
</dbReference>
<accession>H3GR39</accession>
<dbReference type="EnsemblProtists" id="Phyra79319">
    <property type="protein sequence ID" value="Phyra79319"/>
    <property type="gene ID" value="Phyra79319"/>
</dbReference>
<dbReference type="PROSITE" id="PS51257">
    <property type="entry name" value="PROKAR_LIPOPROTEIN"/>
    <property type="match status" value="1"/>
</dbReference>
<keyword evidence="1" id="KW-0723">Serine/threonine-protein kinase</keyword>
<feature type="domain" description="Protein kinase" evidence="7">
    <location>
        <begin position="8"/>
        <end position="284"/>
    </location>
</feature>
<dbReference type="SUPFAM" id="SSF56112">
    <property type="entry name" value="Protein kinase-like (PK-like)"/>
    <property type="match status" value="1"/>
</dbReference>
<dbReference type="FunFam" id="1.10.510.10:FF:000753">
    <property type="entry name" value="CAMK/CAMKL protein kinase"/>
    <property type="match status" value="1"/>
</dbReference>
<evidence type="ECO:0000256" key="5">
    <source>
        <dbReference type="ARBA" id="ARBA00022840"/>
    </source>
</evidence>
<evidence type="ECO:0000256" key="4">
    <source>
        <dbReference type="ARBA" id="ARBA00022777"/>
    </source>
</evidence>
<dbReference type="InParanoid" id="H3GR39"/>
<dbReference type="GO" id="GO:0005524">
    <property type="term" value="F:ATP binding"/>
    <property type="evidence" value="ECO:0007669"/>
    <property type="project" value="UniProtKB-KW"/>
</dbReference>
<evidence type="ECO:0000313" key="8">
    <source>
        <dbReference type="EnsemblProtists" id="Phyra79320"/>
    </source>
</evidence>
<reference evidence="8" key="2">
    <citation type="submission" date="2015-06" db="UniProtKB">
        <authorList>
            <consortium name="EnsemblProtists"/>
        </authorList>
    </citation>
    <scope>IDENTIFICATION</scope>
    <source>
        <strain evidence="8">Pr102</strain>
    </source>
</reference>
<evidence type="ECO:0000256" key="2">
    <source>
        <dbReference type="ARBA" id="ARBA00022679"/>
    </source>
</evidence>
<dbReference type="Pfam" id="PF00069">
    <property type="entry name" value="Pkinase"/>
    <property type="match status" value="1"/>
</dbReference>
<keyword evidence="3" id="KW-0547">Nucleotide-binding</keyword>